<name>A0A2M8FE48_9BACT</name>
<protein>
    <submittedName>
        <fullName evidence="2">Uncharacterized protein</fullName>
    </submittedName>
</protein>
<proteinExistence type="predicted"/>
<evidence type="ECO:0000313" key="3">
    <source>
        <dbReference type="Proteomes" id="UP000230391"/>
    </source>
</evidence>
<evidence type="ECO:0000313" key="2">
    <source>
        <dbReference type="EMBL" id="PJC55909.1"/>
    </source>
</evidence>
<dbReference type="Proteomes" id="UP000230391">
    <property type="component" value="Unassembled WGS sequence"/>
</dbReference>
<organism evidence="2 3">
    <name type="scientific">Candidatus Kaiserbacteria bacterium CG_4_9_14_0_2_um_filter_41_32</name>
    <dbReference type="NCBI Taxonomy" id="1974601"/>
    <lineage>
        <taxon>Bacteria</taxon>
        <taxon>Candidatus Kaiseribacteriota</taxon>
    </lineage>
</organism>
<dbReference type="AlphaFoldDB" id="A0A2M8FE48"/>
<dbReference type="EMBL" id="PFRD01000115">
    <property type="protein sequence ID" value="PJC55909.1"/>
    <property type="molecule type" value="Genomic_DNA"/>
</dbReference>
<reference evidence="3" key="1">
    <citation type="submission" date="2017-09" db="EMBL/GenBank/DDBJ databases">
        <title>Depth-based differentiation of microbial function through sediment-hosted aquifers and enrichment of novel symbionts in the deep terrestrial subsurface.</title>
        <authorList>
            <person name="Probst A.J."/>
            <person name="Ladd B."/>
            <person name="Jarett J.K."/>
            <person name="Geller-Mcgrath D.E."/>
            <person name="Sieber C.M.K."/>
            <person name="Emerson J.B."/>
            <person name="Anantharaman K."/>
            <person name="Thomas B.C."/>
            <person name="Malmstrom R."/>
            <person name="Stieglmeier M."/>
            <person name="Klingl A."/>
            <person name="Woyke T."/>
            <person name="Ryan C.M."/>
            <person name="Banfield J.F."/>
        </authorList>
    </citation>
    <scope>NUCLEOTIDE SEQUENCE [LARGE SCALE GENOMIC DNA]</scope>
</reference>
<sequence>MESHQPPENNGLDRNAKGLANPLISPMDLHKTKRCLILLEVFYRLSSTKVPFSFLLELRQIEVNTKLS</sequence>
<evidence type="ECO:0000256" key="1">
    <source>
        <dbReference type="SAM" id="MobiDB-lite"/>
    </source>
</evidence>
<gene>
    <name evidence="2" type="ORF">CO026_03195</name>
</gene>
<feature type="region of interest" description="Disordered" evidence="1">
    <location>
        <begin position="1"/>
        <end position="23"/>
    </location>
</feature>
<comment type="caution">
    <text evidence="2">The sequence shown here is derived from an EMBL/GenBank/DDBJ whole genome shotgun (WGS) entry which is preliminary data.</text>
</comment>
<accession>A0A2M8FE48</accession>